<organism evidence="2 3">
    <name type="scientific">Ascobolus immersus RN42</name>
    <dbReference type="NCBI Taxonomy" id="1160509"/>
    <lineage>
        <taxon>Eukaryota</taxon>
        <taxon>Fungi</taxon>
        <taxon>Dikarya</taxon>
        <taxon>Ascomycota</taxon>
        <taxon>Pezizomycotina</taxon>
        <taxon>Pezizomycetes</taxon>
        <taxon>Pezizales</taxon>
        <taxon>Ascobolaceae</taxon>
        <taxon>Ascobolus</taxon>
    </lineage>
</organism>
<feature type="region of interest" description="Disordered" evidence="1">
    <location>
        <begin position="1"/>
        <end position="28"/>
    </location>
</feature>
<accession>A0A3N4IGT6</accession>
<sequence length="142" mass="16656">MDHFHRLHSGRVNKTSAFPPISNAHTTPNARKALAIRATKQQNARQRESKRVLNELRIEETLSHDERFKTSVRYYPRRDELQQNHAKARTSFISDHPYIQTFTRIDGKSSTILVVLDKKTNETAFVVKVHLFKDMTKEEREN</sequence>
<evidence type="ECO:0000313" key="2">
    <source>
        <dbReference type="EMBL" id="RPA85039.1"/>
    </source>
</evidence>
<dbReference type="EMBL" id="ML119655">
    <property type="protein sequence ID" value="RPA85039.1"/>
    <property type="molecule type" value="Genomic_DNA"/>
</dbReference>
<evidence type="ECO:0000256" key="1">
    <source>
        <dbReference type="SAM" id="MobiDB-lite"/>
    </source>
</evidence>
<dbReference type="Proteomes" id="UP000275078">
    <property type="component" value="Unassembled WGS sequence"/>
</dbReference>
<gene>
    <name evidence="2" type="ORF">BJ508DRAFT_303087</name>
</gene>
<protein>
    <submittedName>
        <fullName evidence="2">Uncharacterized protein</fullName>
    </submittedName>
</protein>
<keyword evidence="3" id="KW-1185">Reference proteome</keyword>
<feature type="compositionally biased region" description="Basic residues" evidence="1">
    <location>
        <begin position="1"/>
        <end position="11"/>
    </location>
</feature>
<name>A0A3N4IGT6_ASCIM</name>
<reference evidence="2 3" key="1">
    <citation type="journal article" date="2018" name="Nat. Ecol. Evol.">
        <title>Pezizomycetes genomes reveal the molecular basis of ectomycorrhizal truffle lifestyle.</title>
        <authorList>
            <person name="Murat C."/>
            <person name="Payen T."/>
            <person name="Noel B."/>
            <person name="Kuo A."/>
            <person name="Morin E."/>
            <person name="Chen J."/>
            <person name="Kohler A."/>
            <person name="Krizsan K."/>
            <person name="Balestrini R."/>
            <person name="Da Silva C."/>
            <person name="Montanini B."/>
            <person name="Hainaut M."/>
            <person name="Levati E."/>
            <person name="Barry K.W."/>
            <person name="Belfiori B."/>
            <person name="Cichocki N."/>
            <person name="Clum A."/>
            <person name="Dockter R.B."/>
            <person name="Fauchery L."/>
            <person name="Guy J."/>
            <person name="Iotti M."/>
            <person name="Le Tacon F."/>
            <person name="Lindquist E.A."/>
            <person name="Lipzen A."/>
            <person name="Malagnac F."/>
            <person name="Mello A."/>
            <person name="Molinier V."/>
            <person name="Miyauchi S."/>
            <person name="Poulain J."/>
            <person name="Riccioni C."/>
            <person name="Rubini A."/>
            <person name="Sitrit Y."/>
            <person name="Splivallo R."/>
            <person name="Traeger S."/>
            <person name="Wang M."/>
            <person name="Zifcakova L."/>
            <person name="Wipf D."/>
            <person name="Zambonelli A."/>
            <person name="Paolocci F."/>
            <person name="Nowrousian M."/>
            <person name="Ottonello S."/>
            <person name="Baldrian P."/>
            <person name="Spatafora J.W."/>
            <person name="Henrissat B."/>
            <person name="Nagy L.G."/>
            <person name="Aury J.M."/>
            <person name="Wincker P."/>
            <person name="Grigoriev I.V."/>
            <person name="Bonfante P."/>
            <person name="Martin F.M."/>
        </authorList>
    </citation>
    <scope>NUCLEOTIDE SEQUENCE [LARGE SCALE GENOMIC DNA]</scope>
    <source>
        <strain evidence="2 3">RN42</strain>
    </source>
</reference>
<evidence type="ECO:0000313" key="3">
    <source>
        <dbReference type="Proteomes" id="UP000275078"/>
    </source>
</evidence>
<proteinExistence type="predicted"/>
<dbReference type="AlphaFoldDB" id="A0A3N4IGT6"/>